<proteinExistence type="predicted"/>
<accession>A0ABT0RVV6</accession>
<gene>
    <name evidence="1" type="ORF">LZ496_10310</name>
</gene>
<organism evidence="1 2">
    <name type="scientific">Sphingomonas caseinilyticus</name>
    <dbReference type="NCBI Taxonomy" id="2908205"/>
    <lineage>
        <taxon>Bacteria</taxon>
        <taxon>Pseudomonadati</taxon>
        <taxon>Pseudomonadota</taxon>
        <taxon>Alphaproteobacteria</taxon>
        <taxon>Sphingomonadales</taxon>
        <taxon>Sphingomonadaceae</taxon>
        <taxon>Sphingomonas</taxon>
    </lineage>
</organism>
<sequence>MLAPTSRHAIFEGHPYEVSLAALAGKNAVVMLHAERVADDSGASNYDNLPSSPWAGFRLRSQCARIAATDVAEEHDLKWLADRGWNPVGDLALEQHLKSTSDHNREVVVTLAMKVKSCSDKRAVDAALAKFRSQIRLKSD</sequence>
<dbReference type="RefSeq" id="WP_249904576.1">
    <property type="nucleotide sequence ID" value="NZ_JAMGBA010000002.1"/>
</dbReference>
<dbReference type="Proteomes" id="UP001203410">
    <property type="component" value="Unassembled WGS sequence"/>
</dbReference>
<evidence type="ECO:0000313" key="2">
    <source>
        <dbReference type="Proteomes" id="UP001203410"/>
    </source>
</evidence>
<comment type="caution">
    <text evidence="1">The sequence shown here is derived from an EMBL/GenBank/DDBJ whole genome shotgun (WGS) entry which is preliminary data.</text>
</comment>
<evidence type="ECO:0000313" key="1">
    <source>
        <dbReference type="EMBL" id="MCL6699170.1"/>
    </source>
</evidence>
<reference evidence="1 2" key="1">
    <citation type="submission" date="2022-05" db="EMBL/GenBank/DDBJ databases">
        <authorList>
            <person name="Jo J.-H."/>
            <person name="Im W.-T."/>
        </authorList>
    </citation>
    <scope>NUCLEOTIDE SEQUENCE [LARGE SCALE GENOMIC DNA]</scope>
    <source>
        <strain evidence="1 2">NSE70-1</strain>
    </source>
</reference>
<protein>
    <submittedName>
        <fullName evidence="1">Uncharacterized protein</fullName>
    </submittedName>
</protein>
<dbReference type="EMBL" id="JAMGBA010000002">
    <property type="protein sequence ID" value="MCL6699170.1"/>
    <property type="molecule type" value="Genomic_DNA"/>
</dbReference>
<name>A0ABT0RVV6_9SPHN</name>
<keyword evidence="2" id="KW-1185">Reference proteome</keyword>